<comment type="similarity">
    <text evidence="1">Belongs to the FHY3/FAR1 family.</text>
</comment>
<evidence type="ECO:0000256" key="1">
    <source>
        <dbReference type="RuleBase" id="RU367018"/>
    </source>
</evidence>
<organism evidence="5 6">
    <name type="scientific">Sorghum bicolor</name>
    <name type="common">Sorghum</name>
    <name type="synonym">Sorghum vulgare</name>
    <dbReference type="NCBI Taxonomy" id="4558"/>
    <lineage>
        <taxon>Eukaryota</taxon>
        <taxon>Viridiplantae</taxon>
        <taxon>Streptophyta</taxon>
        <taxon>Embryophyta</taxon>
        <taxon>Tracheophyta</taxon>
        <taxon>Spermatophyta</taxon>
        <taxon>Magnoliopsida</taxon>
        <taxon>Liliopsida</taxon>
        <taxon>Poales</taxon>
        <taxon>Poaceae</taxon>
        <taxon>PACMAD clade</taxon>
        <taxon>Panicoideae</taxon>
        <taxon>Andropogonodae</taxon>
        <taxon>Andropogoneae</taxon>
        <taxon>Sorghinae</taxon>
        <taxon>Sorghum</taxon>
    </lineage>
</organism>
<feature type="domain" description="MULE transposase" evidence="4">
    <location>
        <begin position="251"/>
        <end position="343"/>
    </location>
</feature>
<proteinExistence type="inferred from homology"/>
<reference evidence="5" key="2">
    <citation type="submission" date="2020-10" db="EMBL/GenBank/DDBJ databases">
        <authorList>
            <person name="Cooper E.A."/>
            <person name="Brenton Z.W."/>
            <person name="Flinn B.S."/>
            <person name="Jenkins J."/>
            <person name="Shu S."/>
            <person name="Flowers D."/>
            <person name="Luo F."/>
            <person name="Wang Y."/>
            <person name="Xia P."/>
            <person name="Barry K."/>
            <person name="Daum C."/>
            <person name="Lipzen A."/>
            <person name="Yoshinaga Y."/>
            <person name="Schmutz J."/>
            <person name="Saski C."/>
            <person name="Vermerris W."/>
            <person name="Kresovich S."/>
        </authorList>
    </citation>
    <scope>NUCLEOTIDE SEQUENCE</scope>
</reference>
<accession>A0A921Q5J7</accession>
<protein>
    <recommendedName>
        <fullName evidence="1">Protein FAR1-RELATED SEQUENCE</fullName>
    </recommendedName>
</protein>
<dbReference type="Pfam" id="PF03101">
    <property type="entry name" value="FAR1"/>
    <property type="match status" value="1"/>
</dbReference>
<sequence length="711" mass="82120">KRAKHGPDSKSSPLEESAISQAMRTASNRPLEPVFIPVVGMEFNLAKEAKDFYNIYSWEIGFGIRTGRSRVNNNKYTTRLDFVCSCEGLCPNTSAASYRTGCKAMIRLHRTLDHGWVISRFEREHNHLCSATYGQNKHWPSHSDIDPMTKDFVRKLRENNIPIGRVCSILGVHGSDSAIPITKESVRSLCASIAQENIKDDIGKTIDLLEQMKNKDLGMEIRFKLDDDGKIKSMLWCTGKNRADFAKFGDVVTFDTTYRTNLYNLRFGLFIGVNNHFQSIVFGGVLTNEKVQDFEWAFSKFSEIMFGKQLQTILTDQCQAMAAAIKSIFPAANHRWCRWHVLRKTKQKVGLVYSKKSNFKKEFNKLVTEETNQNRFERKWRQLMRKYYLIENQFMNRIFKHRAKWAKPYFMGIFFAGMTSTQRSESANHMLKQFIQRSAPMHMFEDKEVYVTKQKCRKRRVGVPIERHAELVYTRRIYEKFYNELFYSGSYAIKSRLGNEVFEVAHSSYDGNSDQVLYKVSYASADKITCQCGYFEHIGLLWRHSLKDLVHLDVKEILTNNLMVRWMKNIDERTEHSKVNSGLESICGSSNLLKKRSLVNRVLEMVYGPDPITDDMYSEVMGVIDQAKAQSNSMVQDISPLQPMSRNTNVGRSIGVPSNIRCPDRPIKKGRPSHSSLQSWEQEQKRNKHNSTDEENPSREKTRLIADVLAS</sequence>
<keyword evidence="1" id="KW-0863">Zinc-finger</keyword>
<dbReference type="EMBL" id="CM027689">
    <property type="protein sequence ID" value="KAG0514515.1"/>
    <property type="molecule type" value="Genomic_DNA"/>
</dbReference>
<feature type="compositionally biased region" description="Polar residues" evidence="2">
    <location>
        <begin position="642"/>
        <end position="651"/>
    </location>
</feature>
<dbReference type="GO" id="GO:0006355">
    <property type="term" value="P:regulation of DNA-templated transcription"/>
    <property type="evidence" value="ECO:0007669"/>
    <property type="project" value="UniProtKB-UniRule"/>
</dbReference>
<dbReference type="GO" id="GO:0005634">
    <property type="term" value="C:nucleus"/>
    <property type="evidence" value="ECO:0007669"/>
    <property type="project" value="UniProtKB-SubCell"/>
</dbReference>
<keyword evidence="1" id="KW-0539">Nucleus</keyword>
<evidence type="ECO:0000256" key="2">
    <source>
        <dbReference type="SAM" id="MobiDB-lite"/>
    </source>
</evidence>
<comment type="caution">
    <text evidence="5">The sequence shown here is derived from an EMBL/GenBank/DDBJ whole genome shotgun (WGS) entry which is preliminary data.</text>
</comment>
<dbReference type="AlphaFoldDB" id="A0A921Q5J7"/>
<name>A0A921Q5J7_SORBI</name>
<feature type="domain" description="FAR1" evidence="3">
    <location>
        <begin position="51"/>
        <end position="129"/>
    </location>
</feature>
<evidence type="ECO:0000313" key="6">
    <source>
        <dbReference type="Proteomes" id="UP000807115"/>
    </source>
</evidence>
<dbReference type="PANTHER" id="PTHR31669:SF168">
    <property type="entry name" value="PROTEIN FAR1-RELATED SEQUENCE"/>
    <property type="match status" value="1"/>
</dbReference>
<feature type="compositionally biased region" description="Polar residues" evidence="2">
    <location>
        <begin position="9"/>
        <end position="23"/>
    </location>
</feature>
<evidence type="ECO:0000259" key="4">
    <source>
        <dbReference type="Pfam" id="PF10551"/>
    </source>
</evidence>
<reference evidence="5" key="1">
    <citation type="journal article" date="2019" name="BMC Genomics">
        <title>A new reference genome for Sorghum bicolor reveals high levels of sequence similarity between sweet and grain genotypes: implications for the genetics of sugar metabolism.</title>
        <authorList>
            <person name="Cooper E.A."/>
            <person name="Brenton Z.W."/>
            <person name="Flinn B.S."/>
            <person name="Jenkins J."/>
            <person name="Shu S."/>
            <person name="Flowers D."/>
            <person name="Luo F."/>
            <person name="Wang Y."/>
            <person name="Xia P."/>
            <person name="Barry K."/>
            <person name="Daum C."/>
            <person name="Lipzen A."/>
            <person name="Yoshinaga Y."/>
            <person name="Schmutz J."/>
            <person name="Saski C."/>
            <person name="Vermerris W."/>
            <person name="Kresovich S."/>
        </authorList>
    </citation>
    <scope>NUCLEOTIDE SEQUENCE</scope>
</reference>
<dbReference type="Pfam" id="PF10551">
    <property type="entry name" value="MULE"/>
    <property type="match status" value="1"/>
</dbReference>
<feature type="region of interest" description="Disordered" evidence="2">
    <location>
        <begin position="639"/>
        <end position="711"/>
    </location>
</feature>
<feature type="region of interest" description="Disordered" evidence="2">
    <location>
        <begin position="1"/>
        <end position="23"/>
    </location>
</feature>
<dbReference type="GO" id="GO:0008270">
    <property type="term" value="F:zinc ion binding"/>
    <property type="evidence" value="ECO:0007669"/>
    <property type="project" value="UniProtKB-UniRule"/>
</dbReference>
<feature type="compositionally biased region" description="Basic and acidic residues" evidence="2">
    <location>
        <begin position="682"/>
        <end position="704"/>
    </location>
</feature>
<keyword evidence="1" id="KW-0479">Metal-binding</keyword>
<evidence type="ECO:0000259" key="3">
    <source>
        <dbReference type="Pfam" id="PF03101"/>
    </source>
</evidence>
<comment type="subcellular location">
    <subcellularLocation>
        <location evidence="1">Nucleus</location>
    </subcellularLocation>
</comment>
<dbReference type="InterPro" id="IPR018289">
    <property type="entry name" value="MULE_transposase_dom"/>
</dbReference>
<feature type="non-terminal residue" evidence="5">
    <location>
        <position position="1"/>
    </location>
</feature>
<evidence type="ECO:0000313" key="5">
    <source>
        <dbReference type="EMBL" id="KAG0514515.1"/>
    </source>
</evidence>
<comment type="function">
    <text evidence="1">Putative transcription activator involved in regulating light control of development.</text>
</comment>
<dbReference type="PANTHER" id="PTHR31669">
    <property type="entry name" value="PROTEIN FAR1-RELATED SEQUENCE 10-RELATED"/>
    <property type="match status" value="1"/>
</dbReference>
<keyword evidence="1" id="KW-0862">Zinc</keyword>
<dbReference type="InterPro" id="IPR004330">
    <property type="entry name" value="FAR1_DNA_bnd_dom"/>
</dbReference>
<gene>
    <name evidence="5" type="ORF">BDA96_10G198700</name>
</gene>
<dbReference type="Proteomes" id="UP000807115">
    <property type="component" value="Chromosome 10"/>
</dbReference>
<dbReference type="InterPro" id="IPR031052">
    <property type="entry name" value="FHY3/FAR1"/>
</dbReference>